<dbReference type="AlphaFoldDB" id="A0AAU4JZE1"/>
<organism evidence="1 2">
    <name type="scientific">Williamsia herbipolensis</name>
    <dbReference type="NCBI Taxonomy" id="1603258"/>
    <lineage>
        <taxon>Bacteria</taxon>
        <taxon>Bacillati</taxon>
        <taxon>Actinomycetota</taxon>
        <taxon>Actinomycetes</taxon>
        <taxon>Mycobacteriales</taxon>
        <taxon>Nocardiaceae</taxon>
        <taxon>Williamsia</taxon>
    </lineage>
</organism>
<accession>A0AAU4JZE1</accession>
<keyword evidence="2" id="KW-1185">Reference proteome</keyword>
<dbReference type="EMBL" id="CP108021">
    <property type="protein sequence ID" value="WUM19154.1"/>
    <property type="molecule type" value="Genomic_DNA"/>
</dbReference>
<evidence type="ECO:0000313" key="2">
    <source>
        <dbReference type="Proteomes" id="UP001432128"/>
    </source>
</evidence>
<reference evidence="1 2" key="1">
    <citation type="submission" date="2022-10" db="EMBL/GenBank/DDBJ databases">
        <title>The complete genomes of actinobacterial strains from the NBC collection.</title>
        <authorList>
            <person name="Joergensen T.S."/>
            <person name="Alvarez Arevalo M."/>
            <person name="Sterndorff E.B."/>
            <person name="Faurdal D."/>
            <person name="Vuksanovic O."/>
            <person name="Mourched A.-S."/>
            <person name="Charusanti P."/>
            <person name="Shaw S."/>
            <person name="Blin K."/>
            <person name="Weber T."/>
        </authorList>
    </citation>
    <scope>NUCLEOTIDE SEQUENCE [LARGE SCALE GENOMIC DNA]</scope>
    <source>
        <strain evidence="1 2">NBC_00319</strain>
    </source>
</reference>
<dbReference type="RefSeq" id="WP_328856704.1">
    <property type="nucleotide sequence ID" value="NZ_CP108021.1"/>
</dbReference>
<gene>
    <name evidence="1" type="ORF">OG579_15735</name>
</gene>
<evidence type="ECO:0000313" key="1">
    <source>
        <dbReference type="EMBL" id="WUM19154.1"/>
    </source>
</evidence>
<dbReference type="Gene3D" id="2.30.110.10">
    <property type="entry name" value="Electron Transport, Fmn-binding Protein, Chain A"/>
    <property type="match status" value="1"/>
</dbReference>
<protein>
    <recommendedName>
        <fullName evidence="3">DUF385 domain-containing protein</fullName>
    </recommendedName>
</protein>
<proteinExistence type="predicted"/>
<dbReference type="KEGG" id="whr:OG579_15735"/>
<evidence type="ECO:0008006" key="3">
    <source>
        <dbReference type="Google" id="ProtNLM"/>
    </source>
</evidence>
<dbReference type="Proteomes" id="UP001432128">
    <property type="component" value="Chromosome"/>
</dbReference>
<sequence length="116" mass="12769">MNTFQKSAAVWNSFFTRLMRVPLLDKVIGKSTAIITYTGRKSGKTISLPVSFSRSGETLTVRVMMPDKKNWWRNFTGTGDRVTVDIAGVERAGHAVTSRSDSGAVSVRIDLESSAR</sequence>
<dbReference type="InterPro" id="IPR012349">
    <property type="entry name" value="Split_barrel_FMN-bd"/>
</dbReference>
<name>A0AAU4JZE1_9NOCA</name>